<gene>
    <name evidence="8" type="primary">LOC108076996</name>
</gene>
<protein>
    <recommendedName>
        <fullName evidence="6">Gustatory receptor</fullName>
    </recommendedName>
</protein>
<keyword evidence="7" id="KW-1185">Reference proteome</keyword>
<feature type="transmembrane region" description="Helical" evidence="6">
    <location>
        <begin position="166"/>
        <end position="186"/>
    </location>
</feature>
<evidence type="ECO:0000256" key="4">
    <source>
        <dbReference type="ARBA" id="ARBA00022989"/>
    </source>
</evidence>
<comment type="function">
    <text evidence="6">Gustatory receptor which mediates acceptance or avoidance behavior, depending on its substrates.</text>
</comment>
<evidence type="ECO:0000256" key="1">
    <source>
        <dbReference type="ARBA" id="ARBA00004651"/>
    </source>
</evidence>
<feature type="transmembrane region" description="Helical" evidence="6">
    <location>
        <begin position="292"/>
        <end position="313"/>
    </location>
</feature>
<dbReference type="Proteomes" id="UP001652661">
    <property type="component" value="Chromosome 2L"/>
</dbReference>
<dbReference type="GO" id="GO:0007165">
    <property type="term" value="P:signal transduction"/>
    <property type="evidence" value="ECO:0007669"/>
    <property type="project" value="UniProtKB-KW"/>
</dbReference>
<proteinExistence type="inferred from homology"/>
<evidence type="ECO:0000313" key="7">
    <source>
        <dbReference type="Proteomes" id="UP001652661"/>
    </source>
</evidence>
<feature type="transmembrane region" description="Helical" evidence="6">
    <location>
        <begin position="77"/>
        <end position="95"/>
    </location>
</feature>
<keyword evidence="6" id="KW-0807">Transducer</keyword>
<keyword evidence="2 6" id="KW-1003">Cell membrane</keyword>
<keyword evidence="3 6" id="KW-0812">Transmembrane</keyword>
<organism evidence="7 8">
    <name type="scientific">Drosophila kikkawai</name>
    <name type="common">Fruit fly</name>
    <dbReference type="NCBI Taxonomy" id="30033"/>
    <lineage>
        <taxon>Eukaryota</taxon>
        <taxon>Metazoa</taxon>
        <taxon>Ecdysozoa</taxon>
        <taxon>Arthropoda</taxon>
        <taxon>Hexapoda</taxon>
        <taxon>Insecta</taxon>
        <taxon>Pterygota</taxon>
        <taxon>Neoptera</taxon>
        <taxon>Endopterygota</taxon>
        <taxon>Diptera</taxon>
        <taxon>Brachycera</taxon>
        <taxon>Muscomorpha</taxon>
        <taxon>Ephydroidea</taxon>
        <taxon>Drosophilidae</taxon>
        <taxon>Drosophila</taxon>
        <taxon>Sophophora</taxon>
    </lineage>
</organism>
<evidence type="ECO:0000256" key="6">
    <source>
        <dbReference type="RuleBase" id="RU363108"/>
    </source>
</evidence>
<name>A0A6P4IBJ0_DROKI</name>
<evidence type="ECO:0000313" key="8">
    <source>
        <dbReference type="RefSeq" id="XP_017025555.1"/>
    </source>
</evidence>
<comment type="subcellular location">
    <subcellularLocation>
        <location evidence="1 6">Cell membrane</location>
        <topology evidence="1 6">Multi-pass membrane protein</topology>
    </subcellularLocation>
</comment>
<feature type="transmembrane region" description="Helical" evidence="6">
    <location>
        <begin position="127"/>
        <end position="146"/>
    </location>
</feature>
<feature type="transmembrane region" description="Helical" evidence="6">
    <location>
        <begin position="254"/>
        <end position="272"/>
    </location>
</feature>
<keyword evidence="4 6" id="KW-1133">Transmembrane helix</keyword>
<sequence length="391" mass="44923">MLDWAGLVLKAIYYYGHLIGLSNFEFDWRTGRVFTAARSTLFAIVANAIIVILLGFLLTRPINFSLIFGNSNRLHELVIITMTSLRLTAGLSTVLNRWRQRSQMKDLVKRILRLFLARPQVKRMSRWGLLIKFLPITVTDILQVAITLDAIGRGDSTFFLGMGLQLWVSGILNLAISQHFLVMLFVRAQYQLLNIELRKVIDESTELSYHAPRKAAFMTRCCNLADRLEDVAKLQSQLQTIVTQLGEVFGIQGIMVYGGYYISSVAASYMTYSIVKNGPENLGMTYRSTVLVFTWCIFYYWDAILNLFIMLYVQDDHKEMIHLLEKRTLFASGLDVRLEESFESLQLQLIRNPLKIEVLKIFSINRDSTSAMFGSLITHSIFLIQYDIQFF</sequence>
<evidence type="ECO:0000256" key="2">
    <source>
        <dbReference type="ARBA" id="ARBA00022475"/>
    </source>
</evidence>
<accession>A0A6P4IBJ0</accession>
<feature type="transmembrane region" description="Helical" evidence="6">
    <location>
        <begin position="12"/>
        <end position="28"/>
    </location>
</feature>
<reference evidence="7" key="1">
    <citation type="submission" date="2025-05" db="UniProtKB">
        <authorList>
            <consortium name="RefSeq"/>
        </authorList>
    </citation>
    <scope>NUCLEOTIDE SEQUENCE [LARGE SCALE GENOMIC DNA]</scope>
    <source>
        <strain evidence="7">14028-0561.14</strain>
    </source>
</reference>
<evidence type="ECO:0000256" key="3">
    <source>
        <dbReference type="ARBA" id="ARBA00022692"/>
    </source>
</evidence>
<comment type="similarity">
    <text evidence="6">Belongs to the insect chemoreceptor superfamily. Gustatory receptor (GR) family.</text>
</comment>
<keyword evidence="6 8" id="KW-0675">Receptor</keyword>
<dbReference type="Pfam" id="PF08395">
    <property type="entry name" value="7tm_7"/>
    <property type="match status" value="1"/>
</dbReference>
<feature type="transmembrane region" description="Helical" evidence="6">
    <location>
        <begin position="40"/>
        <end position="57"/>
    </location>
</feature>
<dbReference type="GO" id="GO:0005886">
    <property type="term" value="C:plasma membrane"/>
    <property type="evidence" value="ECO:0007669"/>
    <property type="project" value="UniProtKB-SubCell"/>
</dbReference>
<reference evidence="8" key="2">
    <citation type="submission" date="2025-08" db="UniProtKB">
        <authorList>
            <consortium name="RefSeq"/>
        </authorList>
    </citation>
    <scope>IDENTIFICATION</scope>
    <source>
        <strain evidence="8">14028-0561.14</strain>
        <tissue evidence="8">Whole fly</tissue>
    </source>
</reference>
<evidence type="ECO:0000256" key="5">
    <source>
        <dbReference type="ARBA" id="ARBA00023136"/>
    </source>
</evidence>
<dbReference type="GO" id="GO:0050909">
    <property type="term" value="P:sensory perception of taste"/>
    <property type="evidence" value="ECO:0007669"/>
    <property type="project" value="InterPro"/>
</dbReference>
<keyword evidence="5 6" id="KW-0472">Membrane</keyword>
<dbReference type="OrthoDB" id="7856336at2759"/>
<dbReference type="InterPro" id="IPR013604">
    <property type="entry name" value="7TM_chemorcpt"/>
</dbReference>
<dbReference type="AlphaFoldDB" id="A0A6P4IBJ0"/>
<dbReference type="RefSeq" id="XP_017025555.1">
    <property type="nucleotide sequence ID" value="XM_017170066.1"/>
</dbReference>
<dbReference type="GeneID" id="108076996"/>